<dbReference type="PANTHER" id="PTHR43877:SF2">
    <property type="entry name" value="AMINOALKYLPHOSPHONATE N-ACETYLTRANSFERASE-RELATED"/>
    <property type="match status" value="1"/>
</dbReference>
<evidence type="ECO:0000313" key="5">
    <source>
        <dbReference type="Proteomes" id="UP000183385"/>
    </source>
</evidence>
<dbReference type="Proteomes" id="UP000183385">
    <property type="component" value="Unassembled WGS sequence"/>
</dbReference>
<dbReference type="SUPFAM" id="SSF55729">
    <property type="entry name" value="Acyl-CoA N-acyltransferases (Nat)"/>
    <property type="match status" value="1"/>
</dbReference>
<organism evidence="4 5">
    <name type="scientific">Pseudomonas citronellolis</name>
    <dbReference type="NCBI Taxonomy" id="53408"/>
    <lineage>
        <taxon>Bacteria</taxon>
        <taxon>Pseudomonadati</taxon>
        <taxon>Pseudomonadota</taxon>
        <taxon>Gammaproteobacteria</taxon>
        <taxon>Pseudomonadales</taxon>
        <taxon>Pseudomonadaceae</taxon>
        <taxon>Pseudomonas</taxon>
    </lineage>
</organism>
<keyword evidence="2" id="KW-0012">Acyltransferase</keyword>
<dbReference type="Pfam" id="PF00583">
    <property type="entry name" value="Acetyltransf_1"/>
    <property type="match status" value="1"/>
</dbReference>
<dbReference type="CDD" id="cd04301">
    <property type="entry name" value="NAT_SF"/>
    <property type="match status" value="1"/>
</dbReference>
<keyword evidence="1" id="KW-0808">Transferase</keyword>
<comment type="caution">
    <text evidence="4">The sequence shown here is derived from an EMBL/GenBank/DDBJ whole genome shotgun (WGS) entry which is preliminary data.</text>
</comment>
<proteinExistence type="predicted"/>
<evidence type="ECO:0000256" key="1">
    <source>
        <dbReference type="ARBA" id="ARBA00022679"/>
    </source>
</evidence>
<accession>A0AAQ1KPR3</accession>
<dbReference type="InterPro" id="IPR000182">
    <property type="entry name" value="GNAT_dom"/>
</dbReference>
<reference evidence="4 5" key="1">
    <citation type="submission" date="2016-10" db="EMBL/GenBank/DDBJ databases">
        <authorList>
            <person name="Varghese N."/>
            <person name="Submissions S."/>
        </authorList>
    </citation>
    <scope>NUCLEOTIDE SEQUENCE [LARGE SCALE GENOMIC DNA]</scope>
    <source>
        <strain evidence="4 5">LMG 18378</strain>
    </source>
</reference>
<dbReference type="InterPro" id="IPR016181">
    <property type="entry name" value="Acyl_CoA_acyltransferase"/>
</dbReference>
<sequence length="155" mass="16961">MDAAEIRQAAPDDAPAIARLVDEAYSPYIPRIGRKPAPMLDDYRQVLAETDAFVCTRNGEVAGVLVLRPQGPALLLENIAVAPAFKGQGIGKALLAFCEERARAQGFQAIELYTNQLMIENIALYTKLGYRETHRATENGFARVFMRKVVAGPAL</sequence>
<gene>
    <name evidence="4" type="ORF">SAMN05216577_15719</name>
</gene>
<name>A0AAQ1KPR3_9PSED</name>
<dbReference type="Gene3D" id="3.40.630.30">
    <property type="match status" value="1"/>
</dbReference>
<protein>
    <submittedName>
        <fullName evidence="4">Predicted N-acetyltransferase YhbS</fullName>
    </submittedName>
</protein>
<dbReference type="GO" id="GO:0016747">
    <property type="term" value="F:acyltransferase activity, transferring groups other than amino-acyl groups"/>
    <property type="evidence" value="ECO:0007669"/>
    <property type="project" value="InterPro"/>
</dbReference>
<dbReference type="AlphaFoldDB" id="A0AAQ1KPR3"/>
<dbReference type="RefSeq" id="WP_074986412.1">
    <property type="nucleotide sequence ID" value="NZ_BGPP01000007.1"/>
</dbReference>
<feature type="domain" description="N-acetyltransferase" evidence="3">
    <location>
        <begin position="4"/>
        <end position="151"/>
    </location>
</feature>
<evidence type="ECO:0000259" key="3">
    <source>
        <dbReference type="PROSITE" id="PS51186"/>
    </source>
</evidence>
<evidence type="ECO:0000256" key="2">
    <source>
        <dbReference type="ARBA" id="ARBA00023315"/>
    </source>
</evidence>
<dbReference type="PROSITE" id="PS51186">
    <property type="entry name" value="GNAT"/>
    <property type="match status" value="1"/>
</dbReference>
<dbReference type="PANTHER" id="PTHR43877">
    <property type="entry name" value="AMINOALKYLPHOSPHONATE N-ACETYLTRANSFERASE-RELATED-RELATED"/>
    <property type="match status" value="1"/>
</dbReference>
<evidence type="ECO:0000313" key="4">
    <source>
        <dbReference type="EMBL" id="SFE04143.1"/>
    </source>
</evidence>
<keyword evidence="5" id="KW-1185">Reference proteome</keyword>
<dbReference type="InterPro" id="IPR050832">
    <property type="entry name" value="Bact_Acetyltransf"/>
</dbReference>
<dbReference type="EMBL" id="FOLS01000057">
    <property type="protein sequence ID" value="SFE04143.1"/>
    <property type="molecule type" value="Genomic_DNA"/>
</dbReference>